<keyword evidence="7 14" id="KW-0418">Kinase</keyword>
<dbReference type="InterPro" id="IPR050428">
    <property type="entry name" value="TCS_sensor_his_kinase"/>
</dbReference>
<dbReference type="InterPro" id="IPR003594">
    <property type="entry name" value="HATPase_dom"/>
</dbReference>
<dbReference type="Gene3D" id="3.30.565.10">
    <property type="entry name" value="Histidine kinase-like ATPase, C-terminal domain"/>
    <property type="match status" value="1"/>
</dbReference>
<evidence type="ECO:0000256" key="5">
    <source>
        <dbReference type="ARBA" id="ARBA00022679"/>
    </source>
</evidence>
<feature type="transmembrane region" description="Helical" evidence="11">
    <location>
        <begin position="174"/>
        <end position="199"/>
    </location>
</feature>
<reference evidence="14 15" key="1">
    <citation type="submission" date="2021-12" db="EMBL/GenBank/DDBJ databases">
        <title>Genome seq of P8.</title>
        <authorList>
            <person name="Seo T."/>
        </authorList>
    </citation>
    <scope>NUCLEOTIDE SEQUENCE [LARGE SCALE GENOMIC DNA]</scope>
    <source>
        <strain evidence="14 15">P8</strain>
    </source>
</reference>
<keyword evidence="6 11" id="KW-0812">Transmembrane</keyword>
<organism evidence="14 15">
    <name type="scientific">Pelomonas cellulosilytica</name>
    <dbReference type="NCBI Taxonomy" id="2906762"/>
    <lineage>
        <taxon>Bacteria</taxon>
        <taxon>Pseudomonadati</taxon>
        <taxon>Pseudomonadota</taxon>
        <taxon>Betaproteobacteria</taxon>
        <taxon>Burkholderiales</taxon>
        <taxon>Sphaerotilaceae</taxon>
        <taxon>Roseateles</taxon>
    </lineage>
</organism>
<dbReference type="InterPro" id="IPR003660">
    <property type="entry name" value="HAMP_dom"/>
</dbReference>
<evidence type="ECO:0000256" key="9">
    <source>
        <dbReference type="ARBA" id="ARBA00023012"/>
    </source>
</evidence>
<dbReference type="GO" id="GO:0016301">
    <property type="term" value="F:kinase activity"/>
    <property type="evidence" value="ECO:0007669"/>
    <property type="project" value="UniProtKB-KW"/>
</dbReference>
<keyword evidence="15" id="KW-1185">Reference proteome</keyword>
<keyword evidence="10 11" id="KW-0472">Membrane</keyword>
<keyword evidence="4" id="KW-0597">Phosphoprotein</keyword>
<dbReference type="SUPFAM" id="SSF55874">
    <property type="entry name" value="ATPase domain of HSP90 chaperone/DNA topoisomerase II/histidine kinase"/>
    <property type="match status" value="1"/>
</dbReference>
<gene>
    <name evidence="14" type="ORF">LXT13_25330</name>
</gene>
<keyword evidence="5" id="KW-0808">Transferase</keyword>
<evidence type="ECO:0000259" key="13">
    <source>
        <dbReference type="PROSITE" id="PS50885"/>
    </source>
</evidence>
<dbReference type="InterPro" id="IPR004358">
    <property type="entry name" value="Sig_transdc_His_kin-like_C"/>
</dbReference>
<evidence type="ECO:0000256" key="10">
    <source>
        <dbReference type="ARBA" id="ARBA00023136"/>
    </source>
</evidence>
<dbReference type="EMBL" id="JAJTWU010000012">
    <property type="protein sequence ID" value="MCE4557718.1"/>
    <property type="molecule type" value="Genomic_DNA"/>
</dbReference>
<keyword evidence="8 11" id="KW-1133">Transmembrane helix</keyword>
<evidence type="ECO:0000259" key="12">
    <source>
        <dbReference type="PROSITE" id="PS50109"/>
    </source>
</evidence>
<accession>A0ABS8Y211</accession>
<keyword evidence="9" id="KW-0902">Two-component regulatory system</keyword>
<dbReference type="InterPro" id="IPR036890">
    <property type="entry name" value="HATPase_C_sf"/>
</dbReference>
<dbReference type="PRINTS" id="PR00344">
    <property type="entry name" value="BCTRLSENSOR"/>
</dbReference>
<dbReference type="EC" id="2.7.13.3" evidence="3"/>
<feature type="domain" description="Histidine kinase" evidence="12">
    <location>
        <begin position="254"/>
        <end position="459"/>
    </location>
</feature>
<protein>
    <recommendedName>
        <fullName evidence="3">histidine kinase</fullName>
        <ecNumber evidence="3">2.7.13.3</ecNumber>
    </recommendedName>
</protein>
<comment type="subcellular location">
    <subcellularLocation>
        <location evidence="2">Membrane</location>
    </subcellularLocation>
</comment>
<comment type="caution">
    <text evidence="14">The sequence shown here is derived from an EMBL/GenBank/DDBJ whole genome shotgun (WGS) entry which is preliminary data.</text>
</comment>
<evidence type="ECO:0000256" key="2">
    <source>
        <dbReference type="ARBA" id="ARBA00004370"/>
    </source>
</evidence>
<dbReference type="PANTHER" id="PTHR45436">
    <property type="entry name" value="SENSOR HISTIDINE KINASE YKOH"/>
    <property type="match status" value="1"/>
</dbReference>
<evidence type="ECO:0000256" key="7">
    <source>
        <dbReference type="ARBA" id="ARBA00022777"/>
    </source>
</evidence>
<evidence type="ECO:0000256" key="11">
    <source>
        <dbReference type="SAM" id="Phobius"/>
    </source>
</evidence>
<evidence type="ECO:0000313" key="15">
    <source>
        <dbReference type="Proteomes" id="UP001200741"/>
    </source>
</evidence>
<dbReference type="Proteomes" id="UP001200741">
    <property type="component" value="Unassembled WGS sequence"/>
</dbReference>
<dbReference type="RefSeq" id="WP_233375101.1">
    <property type="nucleotide sequence ID" value="NZ_JAJTWU010000012.1"/>
</dbReference>
<evidence type="ECO:0000256" key="4">
    <source>
        <dbReference type="ARBA" id="ARBA00022553"/>
    </source>
</evidence>
<proteinExistence type="predicted"/>
<comment type="catalytic activity">
    <reaction evidence="1">
        <text>ATP + protein L-histidine = ADP + protein N-phospho-L-histidine.</text>
        <dbReference type="EC" id="2.7.13.3"/>
    </reaction>
</comment>
<dbReference type="InterPro" id="IPR005467">
    <property type="entry name" value="His_kinase_dom"/>
</dbReference>
<dbReference type="PANTHER" id="PTHR45436:SF5">
    <property type="entry name" value="SENSOR HISTIDINE KINASE TRCS"/>
    <property type="match status" value="1"/>
</dbReference>
<dbReference type="PROSITE" id="PS50109">
    <property type="entry name" value="HIS_KIN"/>
    <property type="match status" value="1"/>
</dbReference>
<dbReference type="PROSITE" id="PS50885">
    <property type="entry name" value="HAMP"/>
    <property type="match status" value="1"/>
</dbReference>
<evidence type="ECO:0000313" key="14">
    <source>
        <dbReference type="EMBL" id="MCE4557718.1"/>
    </source>
</evidence>
<feature type="domain" description="HAMP" evidence="13">
    <location>
        <begin position="195"/>
        <end position="246"/>
    </location>
</feature>
<evidence type="ECO:0000256" key="6">
    <source>
        <dbReference type="ARBA" id="ARBA00022692"/>
    </source>
</evidence>
<evidence type="ECO:0000256" key="3">
    <source>
        <dbReference type="ARBA" id="ARBA00012438"/>
    </source>
</evidence>
<name>A0ABS8Y211_9BURK</name>
<dbReference type="Pfam" id="PF02518">
    <property type="entry name" value="HATPase_c"/>
    <property type="match status" value="1"/>
</dbReference>
<sequence length="459" mass="49370">MSLLNLRSLRNRLLFVTLLTAGLTVVASGLALSALFRDHVRQQFVERLTADLDQVLARLEVDSQGQPTLDAARLSDPRWTRPHSGLYWQVDAAGPDGKPGLLRSRSLWDEDLVAPRDTPSPGELHVHDVLNHRQEPLLVIEQGLHADGAVSPWRVMVAASTQPLEQAAERFDNVLIGALLVLMLLLCAGALLQVTLGLAPLGRLRAALSALRDGRTQRLEGRYPTEVQPLADDLNSVLDRQAATLDRARTQAGNLAHALKTPLTILGQGAANASGSFVARDELPALVLDQVQVARRHIDWHLARARAAAAQDAGGLKTPLQPVADGLVRVMQKVYANRRLSIRVDVDARLAFAGESQDLQEMLGNLLDNACKAARTQVLVSAMQTGPILRVTVDDDGQGIAPDQIAKALQRGRRLDETTPGSGLGLAIVQELATMYEGTVELGVSPLGGLLARLNLPAG</sequence>
<dbReference type="SMART" id="SM00387">
    <property type="entry name" value="HATPase_c"/>
    <property type="match status" value="1"/>
</dbReference>
<evidence type="ECO:0000256" key="1">
    <source>
        <dbReference type="ARBA" id="ARBA00000085"/>
    </source>
</evidence>
<evidence type="ECO:0000256" key="8">
    <source>
        <dbReference type="ARBA" id="ARBA00022989"/>
    </source>
</evidence>